<protein>
    <submittedName>
        <fullName evidence="1">Uncharacterized protein</fullName>
    </submittedName>
</protein>
<dbReference type="AlphaFoldDB" id="K1U343"/>
<comment type="caution">
    <text evidence="1">The sequence shown here is derived from an EMBL/GenBank/DDBJ whole genome shotgun (WGS) entry which is preliminary data.</text>
</comment>
<accession>K1U343</accession>
<feature type="non-terminal residue" evidence="1">
    <location>
        <position position="160"/>
    </location>
</feature>
<name>K1U343_9ZZZZ</name>
<reference evidence="1" key="1">
    <citation type="journal article" date="2013" name="Environ. Microbiol.">
        <title>Microbiota from the distal guts of lean and obese adolescents exhibit partial functional redundancy besides clear differences in community structure.</title>
        <authorList>
            <person name="Ferrer M."/>
            <person name="Ruiz A."/>
            <person name="Lanza F."/>
            <person name="Haange S.B."/>
            <person name="Oberbach A."/>
            <person name="Till H."/>
            <person name="Bargiela R."/>
            <person name="Campoy C."/>
            <person name="Segura M.T."/>
            <person name="Richter M."/>
            <person name="von Bergen M."/>
            <person name="Seifert J."/>
            <person name="Suarez A."/>
        </authorList>
    </citation>
    <scope>NUCLEOTIDE SEQUENCE</scope>
</reference>
<organism evidence="1">
    <name type="scientific">human gut metagenome</name>
    <dbReference type="NCBI Taxonomy" id="408170"/>
    <lineage>
        <taxon>unclassified sequences</taxon>
        <taxon>metagenomes</taxon>
        <taxon>organismal metagenomes</taxon>
    </lineage>
</organism>
<sequence length="160" mass="17008">MLAKMNSTNGVFTHGSWQTKYVLQYTTNTTISAGTNTVTKSVTLLDESGNSSFPGTVTATTFAGALSGNAKTATTLQTARTINGVSFNGSANIIIPRSIKHIHNASGKEGSTGYVKIVTIKITANYADHPVEFVISQRNRGPYHLYVQFNGAASTDPALY</sequence>
<gene>
    <name evidence="1" type="ORF">OBE_00743</name>
</gene>
<evidence type="ECO:0000313" key="1">
    <source>
        <dbReference type="EMBL" id="EKC76633.1"/>
    </source>
</evidence>
<proteinExistence type="predicted"/>
<dbReference type="EMBL" id="AJWZ01000510">
    <property type="protein sequence ID" value="EKC76633.1"/>
    <property type="molecule type" value="Genomic_DNA"/>
</dbReference>